<protein>
    <submittedName>
        <fullName evidence="1">Uncharacterized protein</fullName>
    </submittedName>
</protein>
<dbReference type="HOGENOM" id="CLU_3249597_0_0_9"/>
<dbReference type="Proteomes" id="UP000003340">
    <property type="component" value="Unassembled WGS sequence"/>
</dbReference>
<dbReference type="AlphaFoldDB" id="C0EEH6"/>
<gene>
    <name evidence="1" type="ORF">CLOSTMETH_02262</name>
</gene>
<evidence type="ECO:0000313" key="2">
    <source>
        <dbReference type="Proteomes" id="UP000003340"/>
    </source>
</evidence>
<keyword evidence="2" id="KW-1185">Reference proteome</keyword>
<sequence length="42" mass="4655">MKICGIPVSGTAAAHVRPMNSIANHCIKKENQLIRLLVLFCY</sequence>
<dbReference type="EMBL" id="ACEC01000071">
    <property type="protein sequence ID" value="EEG30127.1"/>
    <property type="molecule type" value="Genomic_DNA"/>
</dbReference>
<name>C0EEH6_9FIRM</name>
<reference evidence="1 2" key="2">
    <citation type="submission" date="2009-02" db="EMBL/GenBank/DDBJ databases">
        <title>Draft genome sequence of Clostridium methylpentosum (DSM 5476).</title>
        <authorList>
            <person name="Sudarsanam P."/>
            <person name="Ley R."/>
            <person name="Guruge J."/>
            <person name="Turnbaugh P.J."/>
            <person name="Mahowald M."/>
            <person name="Liep D."/>
            <person name="Gordon J."/>
        </authorList>
    </citation>
    <scope>NUCLEOTIDE SEQUENCE [LARGE SCALE GENOMIC DNA]</scope>
    <source>
        <strain evidence="1 2">DSM 5476</strain>
    </source>
</reference>
<proteinExistence type="predicted"/>
<reference evidence="1 2" key="1">
    <citation type="submission" date="2009-01" db="EMBL/GenBank/DDBJ databases">
        <authorList>
            <person name="Fulton L."/>
            <person name="Clifton S."/>
            <person name="Fulton B."/>
            <person name="Xu J."/>
            <person name="Minx P."/>
            <person name="Pepin K.H."/>
            <person name="Johnson M."/>
            <person name="Bhonagiri V."/>
            <person name="Nash W.E."/>
            <person name="Mardis E.R."/>
            <person name="Wilson R.K."/>
        </authorList>
    </citation>
    <scope>NUCLEOTIDE SEQUENCE [LARGE SCALE GENOMIC DNA]</scope>
    <source>
        <strain evidence="1 2">DSM 5476</strain>
    </source>
</reference>
<dbReference type="STRING" id="537013.CLOSTMETH_02262"/>
<organism evidence="1 2">
    <name type="scientific">[Clostridium] methylpentosum DSM 5476</name>
    <dbReference type="NCBI Taxonomy" id="537013"/>
    <lineage>
        <taxon>Bacteria</taxon>
        <taxon>Bacillati</taxon>
        <taxon>Bacillota</taxon>
        <taxon>Clostridia</taxon>
        <taxon>Eubacteriales</taxon>
        <taxon>Oscillospiraceae</taxon>
        <taxon>Oscillospiraceae incertae sedis</taxon>
    </lineage>
</organism>
<accession>C0EEH6</accession>
<comment type="caution">
    <text evidence="1">The sequence shown here is derived from an EMBL/GenBank/DDBJ whole genome shotgun (WGS) entry which is preliminary data.</text>
</comment>
<evidence type="ECO:0000313" key="1">
    <source>
        <dbReference type="EMBL" id="EEG30127.1"/>
    </source>
</evidence>